<name>A0A8J6TWV6_9FIRM</name>
<dbReference type="NCBIfam" id="TIGR00099">
    <property type="entry name" value="Cof-subfamily"/>
    <property type="match status" value="1"/>
</dbReference>
<protein>
    <submittedName>
        <fullName evidence="1">HAD family phosphatase</fullName>
    </submittedName>
</protein>
<dbReference type="EMBL" id="JACRTL010000001">
    <property type="protein sequence ID" value="MBC8610285.1"/>
    <property type="molecule type" value="Genomic_DNA"/>
</dbReference>
<dbReference type="Pfam" id="PF08282">
    <property type="entry name" value="Hydrolase_3"/>
    <property type="match status" value="1"/>
</dbReference>
<dbReference type="PANTHER" id="PTHR10000:SF8">
    <property type="entry name" value="HAD SUPERFAMILY HYDROLASE-LIKE, TYPE 3"/>
    <property type="match status" value="1"/>
</dbReference>
<dbReference type="InterPro" id="IPR023214">
    <property type="entry name" value="HAD_sf"/>
</dbReference>
<organism evidence="1 2">
    <name type="scientific">Massiliimalia timonensis</name>
    <dbReference type="NCBI Taxonomy" id="1987501"/>
    <lineage>
        <taxon>Bacteria</taxon>
        <taxon>Bacillati</taxon>
        <taxon>Bacillota</taxon>
        <taxon>Clostridia</taxon>
        <taxon>Eubacteriales</taxon>
        <taxon>Oscillospiraceae</taxon>
        <taxon>Massiliimalia</taxon>
    </lineage>
</organism>
<dbReference type="PANTHER" id="PTHR10000">
    <property type="entry name" value="PHOSPHOSERINE PHOSPHATASE"/>
    <property type="match status" value="1"/>
</dbReference>
<comment type="caution">
    <text evidence="1">The sequence shown here is derived from an EMBL/GenBank/DDBJ whole genome shotgun (WGS) entry which is preliminary data.</text>
</comment>
<dbReference type="SFLD" id="SFLDS00003">
    <property type="entry name" value="Haloacid_Dehalogenase"/>
    <property type="match status" value="1"/>
</dbReference>
<proteinExistence type="predicted"/>
<keyword evidence="2" id="KW-1185">Reference proteome</keyword>
<dbReference type="InterPro" id="IPR036412">
    <property type="entry name" value="HAD-like_sf"/>
</dbReference>
<dbReference type="RefSeq" id="WP_187536267.1">
    <property type="nucleotide sequence ID" value="NZ_JACRTL010000001.1"/>
</dbReference>
<evidence type="ECO:0000313" key="1">
    <source>
        <dbReference type="EMBL" id="MBC8610285.1"/>
    </source>
</evidence>
<dbReference type="InterPro" id="IPR000150">
    <property type="entry name" value="Cof"/>
</dbReference>
<sequence>MKKPLSHILLITDMDDTLLRTDKTVSRENLDALEEFRALGGKFTIATGRSIPSYLPYHQSLHPDCAVVLNNGAVLYRPDRDEILWNSILPASAKEYVTQAVQEFDSLGVEILLGKEIFIPKMNQQICDHMEHEHLVHTVVPVEQIPDEWYKVLYAMEPDELPGLCSFLEHQGHSDVTYVTSSSCYCEMLPKNTSKGDSLKILLELEQLQNHKVYAVGDYYNDIHLLEAADVAAAVDNAPDDVKAYADFVVASNNEHGIAQVVKRIMEKEL</sequence>
<dbReference type="SUPFAM" id="SSF56784">
    <property type="entry name" value="HAD-like"/>
    <property type="match status" value="1"/>
</dbReference>
<dbReference type="GO" id="GO:0016791">
    <property type="term" value="F:phosphatase activity"/>
    <property type="evidence" value="ECO:0007669"/>
    <property type="project" value="TreeGrafter"/>
</dbReference>
<dbReference type="Gene3D" id="3.30.1240.10">
    <property type="match status" value="1"/>
</dbReference>
<dbReference type="NCBIfam" id="TIGR01484">
    <property type="entry name" value="HAD-SF-IIB"/>
    <property type="match status" value="1"/>
</dbReference>
<gene>
    <name evidence="1" type="ORF">H8702_03985</name>
</gene>
<dbReference type="InterPro" id="IPR006379">
    <property type="entry name" value="HAD-SF_hydro_IIB"/>
</dbReference>
<dbReference type="Proteomes" id="UP000632659">
    <property type="component" value="Unassembled WGS sequence"/>
</dbReference>
<dbReference type="GO" id="GO:0005829">
    <property type="term" value="C:cytosol"/>
    <property type="evidence" value="ECO:0007669"/>
    <property type="project" value="TreeGrafter"/>
</dbReference>
<dbReference type="GO" id="GO:0000287">
    <property type="term" value="F:magnesium ion binding"/>
    <property type="evidence" value="ECO:0007669"/>
    <property type="project" value="TreeGrafter"/>
</dbReference>
<dbReference type="AlphaFoldDB" id="A0A8J6TWV6"/>
<evidence type="ECO:0000313" key="2">
    <source>
        <dbReference type="Proteomes" id="UP000632659"/>
    </source>
</evidence>
<reference evidence="1" key="1">
    <citation type="submission" date="2020-08" db="EMBL/GenBank/DDBJ databases">
        <title>Genome public.</title>
        <authorList>
            <person name="Liu C."/>
            <person name="Sun Q."/>
        </authorList>
    </citation>
    <scope>NUCLEOTIDE SEQUENCE</scope>
    <source>
        <strain evidence="1">NSJ-15</strain>
    </source>
</reference>
<dbReference type="Gene3D" id="3.40.50.1000">
    <property type="entry name" value="HAD superfamily/HAD-like"/>
    <property type="match status" value="1"/>
</dbReference>
<dbReference type="SFLD" id="SFLDG01140">
    <property type="entry name" value="C2.B:_Phosphomannomutase_and_P"/>
    <property type="match status" value="1"/>
</dbReference>
<accession>A0A8J6TWV6</accession>